<dbReference type="EMBL" id="JABDJR010000132">
    <property type="protein sequence ID" value="NNF05804.1"/>
    <property type="molecule type" value="Genomic_DNA"/>
</dbReference>
<reference evidence="3 4" key="1">
    <citation type="submission" date="2020-03" db="EMBL/GenBank/DDBJ databases">
        <title>Metabolic flexibility allows generalist bacteria to become dominant in a frequently disturbed ecosystem.</title>
        <authorList>
            <person name="Chen Y.-J."/>
            <person name="Leung P.M."/>
            <person name="Bay S.K."/>
            <person name="Hugenholtz P."/>
            <person name="Kessler A.J."/>
            <person name="Shelley G."/>
            <person name="Waite D.W."/>
            <person name="Cook P.L."/>
            <person name="Greening C."/>
        </authorList>
    </citation>
    <scope>NUCLEOTIDE SEQUENCE [LARGE SCALE GENOMIC DNA]</scope>
    <source>
        <strain evidence="3">SS_bin_28</strain>
    </source>
</reference>
<evidence type="ECO:0000313" key="3">
    <source>
        <dbReference type="EMBL" id="NNF05804.1"/>
    </source>
</evidence>
<gene>
    <name evidence="3" type="ORF">HKN21_03520</name>
</gene>
<dbReference type="InterPro" id="IPR026444">
    <property type="entry name" value="Secre_tail"/>
</dbReference>
<dbReference type="Gene3D" id="2.60.40.4070">
    <property type="match status" value="1"/>
</dbReference>
<accession>A0A7Y2E5W1</accession>
<protein>
    <submittedName>
        <fullName evidence="3">T9SS type A sorting domain-containing protein</fullName>
    </submittedName>
</protein>
<evidence type="ECO:0000259" key="2">
    <source>
        <dbReference type="Pfam" id="PF13860"/>
    </source>
</evidence>
<name>A0A7Y2E5W1_UNCEI</name>
<feature type="chain" id="PRO_5031167308" evidence="1">
    <location>
        <begin position="28"/>
        <end position="1284"/>
    </location>
</feature>
<dbReference type="NCBIfam" id="TIGR04183">
    <property type="entry name" value="Por_Secre_tail"/>
    <property type="match status" value="1"/>
</dbReference>
<dbReference type="InterPro" id="IPR025965">
    <property type="entry name" value="FlgD/Vpr_Ig-like"/>
</dbReference>
<dbReference type="Proteomes" id="UP000547674">
    <property type="component" value="Unassembled WGS sequence"/>
</dbReference>
<evidence type="ECO:0000313" key="4">
    <source>
        <dbReference type="Proteomes" id="UP000547674"/>
    </source>
</evidence>
<comment type="caution">
    <text evidence="3">The sequence shown here is derived from an EMBL/GenBank/DDBJ whole genome shotgun (WGS) entry which is preliminary data.</text>
</comment>
<feature type="signal peptide" evidence="1">
    <location>
        <begin position="1"/>
        <end position="27"/>
    </location>
</feature>
<proteinExistence type="predicted"/>
<sequence>MRRQTFALLITSLLFSLPAIGSSSSVAKEMAPLFKISDTAVSRHFGTTPSVSGLLSSAAIDTTYFGGTVWAADSSRWEAIQDSCWTFDSGVGSHFDHNAPYVDPFKDPSLHAYMEGWVGFDRSKLHDNPHFRRLVEADFPSDVCVGATGGLDGTASLYAGVLPLEADALCYVTGQGYGNSWDLAIEKTYGPYNGGTITLFFDYVVEVEPAFDYVYCEVDTSGNGDFVNVDTFTGMSSGLGGGLLSQSNGRLPYNTGGMIKIVFRVTSDGAYSDEDGIYATTCGAFAVDDVRLTGAFNDLSDFESGNQGWSLSAPAPGAGGDWSNIVSLADLPPVMSNCVCPLSDSVMVFEDLTLGGHGPFQDNYAISPWIDLKAAGLNGSPGKVIKIDAYADLPLLNYVFAQFEAQWYPEVCPATGKVVTSDFKSSGFLFSLSTTPDCLTSTFDFTGVISPDAEQVRIGIGVINFCGFFANCTGITGATPWYDNVKFGVFGSPGAPLLTARDTDLPFDSFPENGGLQIDAPGRVDSNDVQGSVNPQPGTSLGDTLVVRVGGGLGSIEVFMQFAAVPGPGAPQPNFDSWQTSHTAENSWLGLQWYSARLDTAEVGGNLIDPGAWMSAYHEDDPNFIGSDTDLDPLDLNPDFGQSRLANDIFPEGAGGLFTPGARVNLFYKARYVDSFGVPTTGVWSVFPDTTGGNYLEMEVLPSAAADSTWNCILYVDHADGDPEQEIVEAGLTAAITGSGTNFEGNAWDRWDVRAPASGQASLGRPNNTEYGATYLQLIGYEAILWETGNEGQFNLTNEDVDVLSPWLTLDTGSCNTSDNRYLYMSGDNLASSVFGEADPTVTSFVQNTLGVSYLCNTVRDAGCPAGTVEDDVACMPIDPDGGTLIGNEGGGQVSLAGNGCPSRRSFDVLQPTGGSPAFGDWIYQSPANGAINYHSIGKVFPTTADRRVVFDGASLTARRDLATCTDPAPVTTRLNHVLTWFGHDTAQRCERPVFPVNIPQPELSDVPEAIIGDIAGTYENTITIVNNCLGPVQGALVELRFPAAADGLIRWGAGQAHPSITGTTDINGEVDFIILAGLCLADDPSPSLLIDVFADAVLLAQVPFIAFDALNEPGQLRSNANFYECGGLEIDQTDMDFHIANLGTNNVCSDFDFDGTVTAADTALAGARLGTVATPEVVWPSCSSLDTPGLPLTNRLLQNAPNPFRSETKIGFSLTEPSPVKITVHDLSGRLVRELANDRFEEGAYELTWDGRNANGFEVPRGIYFYRIESQPLNQSRKMVLLR</sequence>
<evidence type="ECO:0000256" key="1">
    <source>
        <dbReference type="SAM" id="SignalP"/>
    </source>
</evidence>
<keyword evidence="1" id="KW-0732">Signal</keyword>
<organism evidence="3 4">
    <name type="scientific">Eiseniibacteriota bacterium</name>
    <dbReference type="NCBI Taxonomy" id="2212470"/>
    <lineage>
        <taxon>Bacteria</taxon>
        <taxon>Candidatus Eiseniibacteriota</taxon>
    </lineage>
</organism>
<feature type="domain" description="FlgD/Vpr Ig-like" evidence="2">
    <location>
        <begin position="1207"/>
        <end position="1271"/>
    </location>
</feature>
<dbReference type="Pfam" id="PF13860">
    <property type="entry name" value="FlgD_ig"/>
    <property type="match status" value="1"/>
</dbReference>